<dbReference type="InterPro" id="IPR023214">
    <property type="entry name" value="HAD_sf"/>
</dbReference>
<dbReference type="GO" id="GO:0016463">
    <property type="term" value="F:P-type zinc transporter activity"/>
    <property type="evidence" value="ECO:0007669"/>
    <property type="project" value="UniProtKB-EC"/>
</dbReference>
<dbReference type="PRINTS" id="PR00120">
    <property type="entry name" value="HATPASE"/>
</dbReference>
<dbReference type="EC" id="7.2.2.12" evidence="7"/>
<dbReference type="AlphaFoldDB" id="A0A2L0ELQ4"/>
<gene>
    <name evidence="11" type="ORF">SOCE26_016320</name>
</gene>
<dbReference type="InterPro" id="IPR036412">
    <property type="entry name" value="HAD-like_sf"/>
</dbReference>
<keyword evidence="4" id="KW-1278">Translocase</keyword>
<name>A0A2L0ELQ4_SORCE</name>
<dbReference type="InterPro" id="IPR023299">
    <property type="entry name" value="ATPase_P-typ_cyto_dom_N"/>
</dbReference>
<keyword evidence="9" id="KW-0067">ATP-binding</keyword>
<evidence type="ECO:0000256" key="2">
    <source>
        <dbReference type="ARBA" id="ARBA00006024"/>
    </source>
</evidence>
<dbReference type="RefSeq" id="WP_104978074.1">
    <property type="nucleotide sequence ID" value="NZ_CP012673.1"/>
</dbReference>
<dbReference type="GO" id="GO:0005886">
    <property type="term" value="C:plasma membrane"/>
    <property type="evidence" value="ECO:0007669"/>
    <property type="project" value="UniProtKB-SubCell"/>
</dbReference>
<dbReference type="Gene3D" id="3.40.1110.10">
    <property type="entry name" value="Calcium-transporting ATPase, cytoplasmic domain N"/>
    <property type="match status" value="1"/>
</dbReference>
<dbReference type="InterPro" id="IPR051014">
    <property type="entry name" value="Cation_Transport_ATPase_IB"/>
</dbReference>
<evidence type="ECO:0000313" key="11">
    <source>
        <dbReference type="EMBL" id="AUX40233.1"/>
    </source>
</evidence>
<dbReference type="PANTHER" id="PTHR48085">
    <property type="entry name" value="CADMIUM/ZINC-TRANSPORTING ATPASE HMA2-RELATED"/>
    <property type="match status" value="1"/>
</dbReference>
<evidence type="ECO:0000259" key="10">
    <source>
        <dbReference type="Pfam" id="PF00122"/>
    </source>
</evidence>
<comment type="caution">
    <text evidence="9">Lacks conserved residue(s) required for the propagation of feature annotation.</text>
</comment>
<evidence type="ECO:0000256" key="9">
    <source>
        <dbReference type="RuleBase" id="RU362081"/>
    </source>
</evidence>
<evidence type="ECO:0000256" key="8">
    <source>
        <dbReference type="ARBA" id="ARBA00047308"/>
    </source>
</evidence>
<dbReference type="PRINTS" id="PR00119">
    <property type="entry name" value="CATATPASE"/>
</dbReference>
<evidence type="ECO:0000313" key="12">
    <source>
        <dbReference type="Proteomes" id="UP000238348"/>
    </source>
</evidence>
<reference evidence="11 12" key="1">
    <citation type="submission" date="2015-09" db="EMBL/GenBank/DDBJ databases">
        <title>Sorangium comparison.</title>
        <authorList>
            <person name="Zaburannyi N."/>
            <person name="Bunk B."/>
            <person name="Overmann J."/>
            <person name="Mueller R."/>
        </authorList>
    </citation>
    <scope>NUCLEOTIDE SEQUENCE [LARGE SCALE GENOMIC DNA]</scope>
    <source>
        <strain evidence="11 12">So ce26</strain>
    </source>
</reference>
<dbReference type="Pfam" id="PF00122">
    <property type="entry name" value="E1-E2_ATPase"/>
    <property type="match status" value="1"/>
</dbReference>
<organism evidence="11 12">
    <name type="scientific">Sorangium cellulosum</name>
    <name type="common">Polyangium cellulosum</name>
    <dbReference type="NCBI Taxonomy" id="56"/>
    <lineage>
        <taxon>Bacteria</taxon>
        <taxon>Pseudomonadati</taxon>
        <taxon>Myxococcota</taxon>
        <taxon>Polyangia</taxon>
        <taxon>Polyangiales</taxon>
        <taxon>Polyangiaceae</taxon>
        <taxon>Sorangium</taxon>
    </lineage>
</organism>
<dbReference type="GO" id="GO:0046872">
    <property type="term" value="F:metal ion binding"/>
    <property type="evidence" value="ECO:0007669"/>
    <property type="project" value="UniProtKB-KW"/>
</dbReference>
<dbReference type="NCBIfam" id="TIGR01525">
    <property type="entry name" value="ATPase-IB_hvy"/>
    <property type="match status" value="1"/>
</dbReference>
<keyword evidence="6 9" id="KW-0472">Membrane</keyword>
<dbReference type="SUPFAM" id="SSF81653">
    <property type="entry name" value="Calcium ATPase, transduction domain A"/>
    <property type="match status" value="1"/>
</dbReference>
<feature type="transmembrane region" description="Helical" evidence="9">
    <location>
        <begin position="113"/>
        <end position="137"/>
    </location>
</feature>
<dbReference type="InterPro" id="IPR044492">
    <property type="entry name" value="P_typ_ATPase_HD_dom"/>
</dbReference>
<keyword evidence="5 9" id="KW-1133">Transmembrane helix</keyword>
<dbReference type="OrthoDB" id="9763278at2"/>
<protein>
    <recommendedName>
        <fullName evidence="7">P-type Zn(2+) transporter</fullName>
        <ecNumber evidence="7">7.2.2.12</ecNumber>
    </recommendedName>
</protein>
<dbReference type="Gene3D" id="3.40.50.1000">
    <property type="entry name" value="HAD superfamily/HAD-like"/>
    <property type="match status" value="1"/>
</dbReference>
<evidence type="ECO:0000256" key="3">
    <source>
        <dbReference type="ARBA" id="ARBA00022692"/>
    </source>
</evidence>
<dbReference type="GO" id="GO:0005524">
    <property type="term" value="F:ATP binding"/>
    <property type="evidence" value="ECO:0007669"/>
    <property type="project" value="UniProtKB-UniRule"/>
</dbReference>
<dbReference type="NCBIfam" id="TIGR01494">
    <property type="entry name" value="ATPase_P-type"/>
    <property type="match status" value="1"/>
</dbReference>
<feature type="domain" description="P-type ATPase A" evidence="10">
    <location>
        <begin position="212"/>
        <end position="311"/>
    </location>
</feature>
<dbReference type="PANTHER" id="PTHR48085:SF5">
    <property type="entry name" value="CADMIUM_ZINC-TRANSPORTING ATPASE HMA4-RELATED"/>
    <property type="match status" value="1"/>
</dbReference>
<dbReference type="InterPro" id="IPR001757">
    <property type="entry name" value="P_typ_ATPase"/>
</dbReference>
<evidence type="ECO:0000256" key="4">
    <source>
        <dbReference type="ARBA" id="ARBA00022967"/>
    </source>
</evidence>
<accession>A0A2L0ELQ4</accession>
<sequence length="717" mass="75514">MKAALPSCGVEPVSVVHVLPGRVRLRLPRLGRDVAFGPQLEAGLAAVPGVLAVRIAEGASSAVVEHDPRRVDLAAIVRAAASASAAPAPRGALRAARRARQARRAAALARRPLYLSSAGMLLSLGGFVSPLLAYPFIAATSVPILQRAWDSVVRQHKLNVDLLDSLAIATAVATGDAINAAGIIWLVTLGDHIRDLTQARARRAIRGLLGYQQDLAWVVRGDAKVQIPVAELAVGDVLVVYTGSVIPVDGTVTDGEALVDQQTLTGESMPALKGPGDRCFAATVIKEGKLYIRADRVGGDTTAASTARLIENAPALETRAQNYAEVVANRLVPPALACSAVVLAATRDLGRVSAILTIDFGTGPRVSAPTTVLASMNAAARRGILIKGGAYLEKLAKVSTVVFDKTGTLTSGTPEVTDVLVHDALTEREAAELAAAVSARQTHPVSQAVLRLAEAWRLSIPEREDSRYFVGRGVQARVSGKVVQLGSPRFLDELGVACRTEPGARRSLEAQAKSLLFLAVDGQHVATLAYRDAIRPESRATIQSLRARGIDDIVMLTGDSREVARQVSLELGITRFFAEMLPEDKAEITRRLTQEGRTVAVVGDGINDSPALSYADVGISVSAGAEIAREAAGVVLVEDDLSKLVEAIDLSRAAMRLIHQNFTMILGVNAVAYALSIPGLLNPVMATLMNNGSAVLACVNGLRPLLSAPRRPAAARR</sequence>
<dbReference type="SFLD" id="SFLDS00003">
    <property type="entry name" value="Haloacid_Dehalogenase"/>
    <property type="match status" value="1"/>
</dbReference>
<dbReference type="EMBL" id="CP012673">
    <property type="protein sequence ID" value="AUX40233.1"/>
    <property type="molecule type" value="Genomic_DNA"/>
</dbReference>
<dbReference type="GO" id="GO:0016887">
    <property type="term" value="F:ATP hydrolysis activity"/>
    <property type="evidence" value="ECO:0007669"/>
    <property type="project" value="InterPro"/>
</dbReference>
<dbReference type="SFLD" id="SFLDF00027">
    <property type="entry name" value="p-type_atpase"/>
    <property type="match status" value="1"/>
</dbReference>
<evidence type="ECO:0000256" key="7">
    <source>
        <dbReference type="ARBA" id="ARBA00039097"/>
    </source>
</evidence>
<comment type="subcellular location">
    <subcellularLocation>
        <location evidence="9">Cell membrane</location>
    </subcellularLocation>
    <subcellularLocation>
        <location evidence="1">Membrane</location>
    </subcellularLocation>
</comment>
<dbReference type="Gene3D" id="2.70.150.10">
    <property type="entry name" value="Calcium-transporting ATPase, cytoplasmic transduction domain A"/>
    <property type="match status" value="1"/>
</dbReference>
<evidence type="ECO:0000256" key="5">
    <source>
        <dbReference type="ARBA" id="ARBA00022989"/>
    </source>
</evidence>
<dbReference type="Pfam" id="PF00702">
    <property type="entry name" value="Hydrolase"/>
    <property type="match status" value="1"/>
</dbReference>
<proteinExistence type="inferred from homology"/>
<comment type="catalytic activity">
    <reaction evidence="8">
        <text>Zn(2+)(in) + ATP + H2O = Zn(2+)(out) + ADP + phosphate + H(+)</text>
        <dbReference type="Rhea" id="RHEA:20621"/>
        <dbReference type="ChEBI" id="CHEBI:15377"/>
        <dbReference type="ChEBI" id="CHEBI:15378"/>
        <dbReference type="ChEBI" id="CHEBI:29105"/>
        <dbReference type="ChEBI" id="CHEBI:30616"/>
        <dbReference type="ChEBI" id="CHEBI:43474"/>
        <dbReference type="ChEBI" id="CHEBI:456216"/>
        <dbReference type="EC" id="7.2.2.12"/>
    </reaction>
</comment>
<dbReference type="InterPro" id="IPR018303">
    <property type="entry name" value="ATPase_P-typ_P_site"/>
</dbReference>
<dbReference type="SFLD" id="SFLDG00002">
    <property type="entry name" value="C1.7:_P-type_atpase_like"/>
    <property type="match status" value="1"/>
</dbReference>
<keyword evidence="3 9" id="KW-0812">Transmembrane</keyword>
<dbReference type="InterPro" id="IPR008250">
    <property type="entry name" value="ATPase_P-typ_transduc_dom_A_sf"/>
</dbReference>
<evidence type="ECO:0000256" key="6">
    <source>
        <dbReference type="ARBA" id="ARBA00023136"/>
    </source>
</evidence>
<keyword evidence="9" id="KW-0479">Metal-binding</keyword>
<dbReference type="SUPFAM" id="SSF56784">
    <property type="entry name" value="HAD-like"/>
    <property type="match status" value="1"/>
</dbReference>
<dbReference type="Proteomes" id="UP000238348">
    <property type="component" value="Chromosome"/>
</dbReference>
<dbReference type="PROSITE" id="PS00154">
    <property type="entry name" value="ATPASE_E1_E2"/>
    <property type="match status" value="1"/>
</dbReference>
<dbReference type="InterPro" id="IPR027256">
    <property type="entry name" value="P-typ_ATPase_IB"/>
</dbReference>
<comment type="similarity">
    <text evidence="2 9">Belongs to the cation transport ATPase (P-type) (TC 3.A.3) family. Type IB subfamily.</text>
</comment>
<keyword evidence="9" id="KW-1003">Cell membrane</keyword>
<dbReference type="InterPro" id="IPR059000">
    <property type="entry name" value="ATPase_P-type_domA"/>
</dbReference>
<keyword evidence="9" id="KW-0547">Nucleotide-binding</keyword>
<evidence type="ECO:0000256" key="1">
    <source>
        <dbReference type="ARBA" id="ARBA00004370"/>
    </source>
</evidence>